<dbReference type="GO" id="GO:0046872">
    <property type="term" value="F:metal ion binding"/>
    <property type="evidence" value="ECO:0007669"/>
    <property type="project" value="UniProtKB-KW"/>
</dbReference>
<keyword evidence="5" id="KW-0349">Heme</keyword>
<dbReference type="InterPro" id="IPR037120">
    <property type="entry name" value="Haem_peroxidase_sf_animal"/>
</dbReference>
<comment type="subcellular location">
    <subcellularLocation>
        <location evidence="1">Secreted</location>
    </subcellularLocation>
</comment>
<accession>A0A9Q0MPY5</accession>
<dbReference type="Pfam" id="PF03098">
    <property type="entry name" value="An_peroxidase"/>
    <property type="match status" value="1"/>
</dbReference>
<evidence type="ECO:0000256" key="6">
    <source>
        <dbReference type="SAM" id="SignalP"/>
    </source>
</evidence>
<dbReference type="InterPro" id="IPR010255">
    <property type="entry name" value="Haem_peroxidase_sf"/>
</dbReference>
<protein>
    <submittedName>
        <fullName evidence="7">Peroxidase</fullName>
    </submittedName>
</protein>
<keyword evidence="4" id="KW-0325">Glycoprotein</keyword>
<dbReference type="OrthoDB" id="7772354at2759"/>
<dbReference type="Proteomes" id="UP001151699">
    <property type="component" value="Chromosome C"/>
</dbReference>
<dbReference type="GO" id="GO:0020037">
    <property type="term" value="F:heme binding"/>
    <property type="evidence" value="ECO:0007669"/>
    <property type="project" value="InterPro"/>
</dbReference>
<feature type="chain" id="PRO_5040255692" evidence="6">
    <location>
        <begin position="17"/>
        <end position="617"/>
    </location>
</feature>
<evidence type="ECO:0000313" key="7">
    <source>
        <dbReference type="EMBL" id="KAJ6635870.1"/>
    </source>
</evidence>
<dbReference type="PANTHER" id="PTHR11475:SF4">
    <property type="entry name" value="CHORION PEROXIDASE"/>
    <property type="match status" value="1"/>
</dbReference>
<dbReference type="SUPFAM" id="SSF48113">
    <property type="entry name" value="Heme-dependent peroxidases"/>
    <property type="match status" value="1"/>
</dbReference>
<evidence type="ECO:0000256" key="1">
    <source>
        <dbReference type="ARBA" id="ARBA00004613"/>
    </source>
</evidence>
<dbReference type="GO" id="GO:0006979">
    <property type="term" value="P:response to oxidative stress"/>
    <property type="evidence" value="ECO:0007669"/>
    <property type="project" value="InterPro"/>
</dbReference>
<reference evidence="7" key="1">
    <citation type="submission" date="2022-07" db="EMBL/GenBank/DDBJ databases">
        <authorList>
            <person name="Trinca V."/>
            <person name="Uliana J.V.C."/>
            <person name="Torres T.T."/>
            <person name="Ward R.J."/>
            <person name="Monesi N."/>
        </authorList>
    </citation>
    <scope>NUCLEOTIDE SEQUENCE</scope>
    <source>
        <strain evidence="7">HSMRA1968</strain>
        <tissue evidence="7">Whole embryos</tissue>
    </source>
</reference>
<evidence type="ECO:0000256" key="3">
    <source>
        <dbReference type="ARBA" id="ARBA00022559"/>
    </source>
</evidence>
<gene>
    <name evidence="7" type="primary">Pxd_8</name>
    <name evidence="7" type="ORF">Bhyg_14456</name>
</gene>
<dbReference type="Gene3D" id="1.10.640.10">
    <property type="entry name" value="Haem peroxidase domain superfamily, animal type"/>
    <property type="match status" value="1"/>
</dbReference>
<evidence type="ECO:0000313" key="8">
    <source>
        <dbReference type="Proteomes" id="UP001151699"/>
    </source>
</evidence>
<dbReference type="GO" id="GO:0005576">
    <property type="term" value="C:extracellular region"/>
    <property type="evidence" value="ECO:0007669"/>
    <property type="project" value="UniProtKB-SubCell"/>
</dbReference>
<evidence type="ECO:0000256" key="2">
    <source>
        <dbReference type="ARBA" id="ARBA00022525"/>
    </source>
</evidence>
<dbReference type="GO" id="GO:0004601">
    <property type="term" value="F:peroxidase activity"/>
    <property type="evidence" value="ECO:0007669"/>
    <property type="project" value="UniProtKB-KW"/>
</dbReference>
<dbReference type="PRINTS" id="PR00457">
    <property type="entry name" value="ANPEROXIDASE"/>
</dbReference>
<feature type="signal peptide" evidence="6">
    <location>
        <begin position="1"/>
        <end position="16"/>
    </location>
</feature>
<dbReference type="PANTHER" id="PTHR11475">
    <property type="entry name" value="OXIDASE/PEROXIDASE"/>
    <property type="match status" value="1"/>
</dbReference>
<feature type="binding site" description="axial binding residue" evidence="5">
    <location>
        <position position="444"/>
    </location>
    <ligand>
        <name>heme b</name>
        <dbReference type="ChEBI" id="CHEBI:60344"/>
    </ligand>
    <ligandPart>
        <name>Fe</name>
        <dbReference type="ChEBI" id="CHEBI:18248"/>
    </ligandPart>
</feature>
<keyword evidence="5" id="KW-0479">Metal-binding</keyword>
<keyword evidence="3 7" id="KW-0560">Oxidoreductase</keyword>
<proteinExistence type="predicted"/>
<dbReference type="InterPro" id="IPR019791">
    <property type="entry name" value="Haem_peroxidase_animal"/>
</dbReference>
<dbReference type="AlphaFoldDB" id="A0A9Q0MPY5"/>
<dbReference type="PROSITE" id="PS50292">
    <property type="entry name" value="PEROXIDASE_3"/>
    <property type="match status" value="1"/>
</dbReference>
<keyword evidence="2" id="KW-0964">Secreted</keyword>
<evidence type="ECO:0000256" key="4">
    <source>
        <dbReference type="ARBA" id="ARBA00023180"/>
    </source>
</evidence>
<sequence>MIRWVVLSILIRIVFSTCPALKHAYEQAIRKSVEIGSENSRLAVVSGHDVGGFFFSQPPYSHELNEYFNRTTTLLLAEQIFVSGTKDPNTIRNLLSWNSYCLTQKQQCTTLPTNVCSQDSRFRTANGACNNRLNPKWGMANTPYGRFQPANYDDGIYEVRKSVVNGEELPAPRFITNSIRRSPFSCVPKRLANHGGVMFGQFIAHDHGMRRMFQARDGGRIRSCCTKDYSKPLSPQPFGCHAFEYSEDDPFLKEVAPDANIGCMNFVRSQMIFPNDCKLGPAAAVNLATHYLDLSPVYGSEESIIKSLRSFSSGKLKTNANNVLPETCNNPNKNCYLTGDYRGTAFFTLGCLHSIYHRLHNVIAEELRKWNPNWNDELLFQEAKRVNVAIYQNNVYTEWLRVFVGDEETKAFRPNGNEYLGHYDPTVDASSTTEFSHCAFRVYHSNLADVFHFIDANNTITKTMALDDCDNGLKLLESQYSEIVRGLVNTSAAHGSFSAKVRNQMFNNNNKYNLGIDLISTDLYIGRDLGVQPYHVYFELCTGKKVNSWEDFLHTISADGVEDLKKVYESYKDVDTYAALALETRCASYLGPVGKCIMVSQYYKTRSGKMLANCLSF</sequence>
<name>A0A9Q0MPY5_9DIPT</name>
<keyword evidence="6" id="KW-0732">Signal</keyword>
<comment type="caution">
    <text evidence="7">The sequence shown here is derived from an EMBL/GenBank/DDBJ whole genome shotgun (WGS) entry which is preliminary data.</text>
</comment>
<evidence type="ECO:0000256" key="5">
    <source>
        <dbReference type="PIRSR" id="PIRSR619791-2"/>
    </source>
</evidence>
<keyword evidence="3 7" id="KW-0575">Peroxidase</keyword>
<keyword evidence="8" id="KW-1185">Reference proteome</keyword>
<keyword evidence="5" id="KW-0408">Iron</keyword>
<organism evidence="7 8">
    <name type="scientific">Pseudolycoriella hygida</name>
    <dbReference type="NCBI Taxonomy" id="35572"/>
    <lineage>
        <taxon>Eukaryota</taxon>
        <taxon>Metazoa</taxon>
        <taxon>Ecdysozoa</taxon>
        <taxon>Arthropoda</taxon>
        <taxon>Hexapoda</taxon>
        <taxon>Insecta</taxon>
        <taxon>Pterygota</taxon>
        <taxon>Neoptera</taxon>
        <taxon>Endopterygota</taxon>
        <taxon>Diptera</taxon>
        <taxon>Nematocera</taxon>
        <taxon>Sciaroidea</taxon>
        <taxon>Sciaridae</taxon>
        <taxon>Pseudolycoriella</taxon>
    </lineage>
</organism>
<dbReference type="EMBL" id="WJQU01000004">
    <property type="protein sequence ID" value="KAJ6635870.1"/>
    <property type="molecule type" value="Genomic_DNA"/>
</dbReference>